<comment type="subunit">
    <text evidence="11">The system is composed of three essential subunits: KdpA, KdpB and KdpC.</text>
</comment>
<keyword evidence="2 11" id="KW-1003">Cell membrane</keyword>
<gene>
    <name evidence="11" type="primary">kdpC</name>
    <name evidence="12" type="ORF">HNP98_000884</name>
</gene>
<protein>
    <recommendedName>
        <fullName evidence="11">Potassium-transporting ATPase KdpC subunit</fullName>
    </recommendedName>
    <alternativeName>
        <fullName evidence="11">ATP phosphohydrolase [potassium-transporting] C chain</fullName>
    </alternativeName>
    <alternativeName>
        <fullName evidence="11">Potassium-binding and translocating subunit C</fullName>
    </alternativeName>
    <alternativeName>
        <fullName evidence="11">Potassium-translocating ATPase C chain</fullName>
    </alternativeName>
</protein>
<reference evidence="12 13" key="1">
    <citation type="submission" date="2020-05" db="EMBL/GenBank/DDBJ databases">
        <title>Genomic Encyclopedia of Type Strains, Phase IV (KMG-V): Genome sequencing to study the core and pangenomes of soil and plant-associated prokaryotes.</title>
        <authorList>
            <person name="Whitman W."/>
        </authorList>
    </citation>
    <scope>NUCLEOTIDE SEQUENCE [LARGE SCALE GENOMIC DNA]</scope>
    <source>
        <strain evidence="12 13">9A</strain>
    </source>
</reference>
<keyword evidence="7 11" id="KW-0630">Potassium</keyword>
<dbReference type="PANTHER" id="PTHR30042:SF2">
    <property type="entry name" value="POTASSIUM-TRANSPORTING ATPASE KDPC SUBUNIT"/>
    <property type="match status" value="1"/>
</dbReference>
<keyword evidence="4 11" id="KW-0812">Transmembrane</keyword>
<evidence type="ECO:0000256" key="1">
    <source>
        <dbReference type="ARBA" id="ARBA00022448"/>
    </source>
</evidence>
<name>A0ABX2FLP8_9BACT</name>
<keyword evidence="3 11" id="KW-0633">Potassium transport</keyword>
<evidence type="ECO:0000256" key="9">
    <source>
        <dbReference type="ARBA" id="ARBA00023065"/>
    </source>
</evidence>
<evidence type="ECO:0000256" key="7">
    <source>
        <dbReference type="ARBA" id="ARBA00022958"/>
    </source>
</evidence>
<comment type="subcellular location">
    <subcellularLocation>
        <location evidence="11">Cell membrane</location>
        <topology evidence="11">Single-pass membrane protein</topology>
    </subcellularLocation>
</comment>
<evidence type="ECO:0000256" key="11">
    <source>
        <dbReference type="HAMAP-Rule" id="MF_00276"/>
    </source>
</evidence>
<dbReference type="InterPro" id="IPR003820">
    <property type="entry name" value="KdpC"/>
</dbReference>
<evidence type="ECO:0000256" key="2">
    <source>
        <dbReference type="ARBA" id="ARBA00022475"/>
    </source>
</evidence>
<dbReference type="Pfam" id="PF02669">
    <property type="entry name" value="KdpC"/>
    <property type="match status" value="1"/>
</dbReference>
<evidence type="ECO:0000256" key="4">
    <source>
        <dbReference type="ARBA" id="ARBA00022692"/>
    </source>
</evidence>
<dbReference type="RefSeq" id="WP_173808837.1">
    <property type="nucleotide sequence ID" value="NZ_JABSNP010000003.1"/>
</dbReference>
<dbReference type="Proteomes" id="UP000779507">
    <property type="component" value="Unassembled WGS sequence"/>
</dbReference>
<evidence type="ECO:0000256" key="8">
    <source>
        <dbReference type="ARBA" id="ARBA00022989"/>
    </source>
</evidence>
<keyword evidence="1 11" id="KW-0813">Transport</keyword>
<keyword evidence="8 11" id="KW-1133">Transmembrane helix</keyword>
<dbReference type="NCBIfam" id="TIGR00681">
    <property type="entry name" value="kdpC"/>
    <property type="match status" value="1"/>
</dbReference>
<comment type="caution">
    <text evidence="12">The sequence shown here is derived from an EMBL/GenBank/DDBJ whole genome shotgun (WGS) entry which is preliminary data.</text>
</comment>
<comment type="similarity">
    <text evidence="11">Belongs to the KdpC family.</text>
</comment>
<sequence length="188" mass="19553">MNFLRPVLLSGLLLLLFGFAFPGLIWAFAQLTPERAAGSPVVAQGRVVGFRYIGQKFTRARYFQGRPSAVDYNAAATGASNLSPTNPAFLAVAKARLDTFLLQNPGVTRAQVPAELLTASGSGLDPDLSPAGALVQVARVARARGLAPARVAALVQAQTAGPWLGFVGPAHVGVLQLNLALDALPAGR</sequence>
<evidence type="ECO:0000313" key="13">
    <source>
        <dbReference type="Proteomes" id="UP000779507"/>
    </source>
</evidence>
<evidence type="ECO:0000256" key="3">
    <source>
        <dbReference type="ARBA" id="ARBA00022538"/>
    </source>
</evidence>
<organism evidence="12 13">
    <name type="scientific">Hymenobacter caeli</name>
    <dbReference type="NCBI Taxonomy" id="2735894"/>
    <lineage>
        <taxon>Bacteria</taxon>
        <taxon>Pseudomonadati</taxon>
        <taxon>Bacteroidota</taxon>
        <taxon>Cytophagia</taxon>
        <taxon>Cytophagales</taxon>
        <taxon>Hymenobacteraceae</taxon>
        <taxon>Hymenobacter</taxon>
    </lineage>
</organism>
<evidence type="ECO:0000256" key="6">
    <source>
        <dbReference type="ARBA" id="ARBA00022840"/>
    </source>
</evidence>
<dbReference type="PIRSF" id="PIRSF001296">
    <property type="entry name" value="K_ATPase_KdpC"/>
    <property type="match status" value="1"/>
</dbReference>
<dbReference type="NCBIfam" id="NF001454">
    <property type="entry name" value="PRK00315.1"/>
    <property type="match status" value="1"/>
</dbReference>
<keyword evidence="10 11" id="KW-0472">Membrane</keyword>
<dbReference type="EMBL" id="JABSNP010000003">
    <property type="protein sequence ID" value="NRT18073.1"/>
    <property type="molecule type" value="Genomic_DNA"/>
</dbReference>
<dbReference type="PANTHER" id="PTHR30042">
    <property type="entry name" value="POTASSIUM-TRANSPORTING ATPASE C CHAIN"/>
    <property type="match status" value="1"/>
</dbReference>
<keyword evidence="9 11" id="KW-0406">Ion transport</keyword>
<dbReference type="HAMAP" id="MF_00276">
    <property type="entry name" value="KdpC"/>
    <property type="match status" value="1"/>
</dbReference>
<proteinExistence type="inferred from homology"/>
<keyword evidence="13" id="KW-1185">Reference proteome</keyword>
<keyword evidence="5 11" id="KW-0547">Nucleotide-binding</keyword>
<evidence type="ECO:0000256" key="5">
    <source>
        <dbReference type="ARBA" id="ARBA00022741"/>
    </source>
</evidence>
<evidence type="ECO:0000313" key="12">
    <source>
        <dbReference type="EMBL" id="NRT18073.1"/>
    </source>
</evidence>
<keyword evidence="6 11" id="KW-0067">ATP-binding</keyword>
<evidence type="ECO:0000256" key="10">
    <source>
        <dbReference type="ARBA" id="ARBA00023136"/>
    </source>
</evidence>
<accession>A0ABX2FLP8</accession>
<comment type="function">
    <text evidence="11">Part of the high-affinity ATP-driven potassium transport (or Kdp) system, which catalyzes the hydrolysis of ATP coupled with the electrogenic transport of potassium into the cytoplasm. This subunit acts as a catalytic chaperone that increases the ATP-binding affinity of the ATP-hydrolyzing subunit KdpB by the formation of a transient KdpB/KdpC/ATP ternary complex.</text>
</comment>